<reference evidence="1 2" key="1">
    <citation type="submission" date="2018-04" db="EMBL/GenBank/DDBJ databases">
        <title>Genomic Encyclopedia of Archaeal and Bacterial Type Strains, Phase II (KMG-II): from individual species to whole genera.</title>
        <authorList>
            <person name="Goeker M."/>
        </authorList>
    </citation>
    <scope>NUCLEOTIDE SEQUENCE [LARGE SCALE GENOMIC DNA]</scope>
    <source>
        <strain evidence="1 2">DSM 21823</strain>
    </source>
</reference>
<protein>
    <submittedName>
        <fullName evidence="1">Uncharacterized protein</fullName>
    </submittedName>
</protein>
<name>A0A2T6A1Z9_9RHOB</name>
<dbReference type="EMBL" id="QBKP01000048">
    <property type="protein sequence ID" value="PTX37850.1"/>
    <property type="molecule type" value="Genomic_DNA"/>
</dbReference>
<proteinExistence type="predicted"/>
<dbReference type="AlphaFoldDB" id="A0A2T6A1Z9"/>
<evidence type="ECO:0000313" key="1">
    <source>
        <dbReference type="EMBL" id="PTX37850.1"/>
    </source>
</evidence>
<gene>
    <name evidence="1" type="ORF">C8N34_1486</name>
</gene>
<evidence type="ECO:0000313" key="2">
    <source>
        <dbReference type="Proteomes" id="UP000244224"/>
    </source>
</evidence>
<dbReference type="RefSeq" id="WP_108131020.1">
    <property type="nucleotide sequence ID" value="NZ_QBKP01000048.1"/>
</dbReference>
<organism evidence="1 2">
    <name type="scientific">Gemmobacter caeni</name>
    <dbReference type="NCBI Taxonomy" id="589035"/>
    <lineage>
        <taxon>Bacteria</taxon>
        <taxon>Pseudomonadati</taxon>
        <taxon>Pseudomonadota</taxon>
        <taxon>Alphaproteobacteria</taxon>
        <taxon>Rhodobacterales</taxon>
        <taxon>Paracoccaceae</taxon>
        <taxon>Gemmobacter</taxon>
    </lineage>
</organism>
<sequence>MNRTNKESGQERTAQAERRLEDIRTKAVQNGTRLNNTTDRLKAAYFLTRVWQRAKKMGVSKADFEDRVLAQLQRRREGREEFRLARWLLPKVTMREMEAMGGDVPHGLRETWRNRSEPQKALEPYIAAVGEAALICGETPKDWQIELLSPLSLWQQHGGEDEDSTDIPAENLALMVNALGRKLGHSNDLPGLIRRMGELPSRRDMEDDSFHPAPDNNVWFTSPVFPNWNSGVYAEEVFPFPCLSLVHVRHGSAKVMAKLAPDIADLKDTPEEPVELTVYRDVRLAVAPVNPSECGGVFESRGAFTLKRLARGQREYTVHGILQFDMFITPDPRQYIEIEGKRHVVEVSGEIEGEPEVDWYLDDFEAFPIGDRQLPWSRDCAHYWTHTPVTPDYLRYWLGGGHGKPGSRDVAFEKGAPLEWSWIMSDPPPVEPPSPDRLNFWEQGPLRFLEEALHDGRAEGVLQAAFDRLTANVKAREKHWRDGREESTQVLLNRWRVPADMTMKQP</sequence>
<accession>A0A2T6A1Z9</accession>
<keyword evidence="2" id="KW-1185">Reference proteome</keyword>
<dbReference type="Proteomes" id="UP000244224">
    <property type="component" value="Unassembled WGS sequence"/>
</dbReference>
<comment type="caution">
    <text evidence="1">The sequence shown here is derived from an EMBL/GenBank/DDBJ whole genome shotgun (WGS) entry which is preliminary data.</text>
</comment>
<dbReference type="OrthoDB" id="7787058at2"/>